<accession>A0A7C3ZKE6</accession>
<comment type="caution">
    <text evidence="2">The sequence shown here is derived from an EMBL/GenBank/DDBJ whole genome shotgun (WGS) entry which is preliminary data.</text>
</comment>
<gene>
    <name evidence="2" type="ORF">ENR15_23180</name>
</gene>
<organism evidence="2">
    <name type="scientific">Planktothricoides sp. SpSt-374</name>
    <dbReference type="NCBI Taxonomy" id="2282167"/>
    <lineage>
        <taxon>Bacteria</taxon>
        <taxon>Bacillati</taxon>
        <taxon>Cyanobacteriota</taxon>
        <taxon>Cyanophyceae</taxon>
        <taxon>Oscillatoriophycideae</taxon>
        <taxon>Oscillatoriales</taxon>
        <taxon>Oscillatoriaceae</taxon>
        <taxon>Planktothricoides</taxon>
    </lineage>
</organism>
<feature type="signal peptide" evidence="1">
    <location>
        <begin position="1"/>
        <end position="24"/>
    </location>
</feature>
<dbReference type="AlphaFoldDB" id="A0A7C3ZKE6"/>
<name>A0A7C3ZKE6_9CYAN</name>
<protein>
    <submittedName>
        <fullName evidence="2">DUF2808 domain-containing protein</fullName>
    </submittedName>
</protein>
<dbReference type="InterPro" id="IPR021256">
    <property type="entry name" value="DUF2808"/>
</dbReference>
<reference evidence="2" key="1">
    <citation type="journal article" date="2020" name="mSystems">
        <title>Genome- and Community-Level Interaction Insights into Carbon Utilization and Element Cycling Functions of Hydrothermarchaeota in Hydrothermal Sediment.</title>
        <authorList>
            <person name="Zhou Z."/>
            <person name="Liu Y."/>
            <person name="Xu W."/>
            <person name="Pan J."/>
            <person name="Luo Z.H."/>
            <person name="Li M."/>
        </authorList>
    </citation>
    <scope>NUCLEOTIDE SEQUENCE [LARGE SCALE GENOMIC DNA]</scope>
    <source>
        <strain evidence="2">SpSt-374</strain>
    </source>
</reference>
<evidence type="ECO:0000313" key="2">
    <source>
        <dbReference type="EMBL" id="HGG03460.1"/>
    </source>
</evidence>
<proteinExistence type="predicted"/>
<dbReference type="EMBL" id="DSPX01000238">
    <property type="protein sequence ID" value="HGG03460.1"/>
    <property type="molecule type" value="Genomic_DNA"/>
</dbReference>
<keyword evidence="1" id="KW-0732">Signal</keyword>
<sequence length="194" mass="21748">MRRLLSILLVTGCAMTGLPGASLAQSNRGFTIFGGPDRGYELDYHLERGRADVSDRYRLRIPGRKLIGAVSKLTIDYPDYYRGRFDPSRVEVLVGQEKVSLTCTEKTLEQSQTEANPQPQGENTAPCQVLWDAQKRAIEVNFPQPLTGSKDLELVFSNVRNPWRGGMFYFNCRISSLTGSPLPQYVGTWVLTID</sequence>
<dbReference type="Pfam" id="PF10989">
    <property type="entry name" value="DUF2808"/>
    <property type="match status" value="1"/>
</dbReference>
<feature type="chain" id="PRO_5027932179" evidence="1">
    <location>
        <begin position="25"/>
        <end position="194"/>
    </location>
</feature>
<evidence type="ECO:0000256" key="1">
    <source>
        <dbReference type="SAM" id="SignalP"/>
    </source>
</evidence>